<dbReference type="InterPro" id="IPR009327">
    <property type="entry name" value="Cupin_DUF985"/>
</dbReference>
<sequence length="169" mass="18698">MFTHNAAYWRKHLKLESHVEGGAFRETYRSALQLPQSSLPGTFKGDRAASTGIYFLLESGQFSAFHRIAADEMWHFYDGSTLSIYEITPLGTLLHHRLGRDLEAGEQLQLVIPAGSWFASRTTAPETFALVGCTVAPGFDFADFELADRASLQAAYPQHAALIAQLTYA</sequence>
<dbReference type="InterPro" id="IPR011051">
    <property type="entry name" value="RmlC_Cupin_sf"/>
</dbReference>
<dbReference type="EMBL" id="QCYK01000003">
    <property type="protein sequence ID" value="PUZ22686.1"/>
    <property type="molecule type" value="Genomic_DNA"/>
</dbReference>
<dbReference type="PANTHER" id="PTHR33387:SF3">
    <property type="entry name" value="DUF985 DOMAIN-CONTAINING PROTEIN"/>
    <property type="match status" value="1"/>
</dbReference>
<dbReference type="AlphaFoldDB" id="A0A2T7BC56"/>
<evidence type="ECO:0000313" key="2">
    <source>
        <dbReference type="EMBL" id="PUZ22686.1"/>
    </source>
</evidence>
<dbReference type="InterPro" id="IPR039935">
    <property type="entry name" value="YML079W-like"/>
</dbReference>
<dbReference type="CDD" id="cd06121">
    <property type="entry name" value="cupin_YML079wp"/>
    <property type="match status" value="1"/>
</dbReference>
<dbReference type="Gene3D" id="2.60.120.10">
    <property type="entry name" value="Jelly Rolls"/>
    <property type="match status" value="1"/>
</dbReference>
<accession>A0A2T7BC56</accession>
<feature type="domain" description="DUF985" evidence="1">
    <location>
        <begin position="9"/>
        <end position="147"/>
    </location>
</feature>
<dbReference type="InterPro" id="IPR014710">
    <property type="entry name" value="RmlC-like_jellyroll"/>
</dbReference>
<reference evidence="2 3" key="1">
    <citation type="submission" date="2018-04" db="EMBL/GenBank/DDBJ databases">
        <title>Chitinophaga fuyangensis sp. nov., isolated from soil in a chemical factory.</title>
        <authorList>
            <person name="Chen K."/>
        </authorList>
    </citation>
    <scope>NUCLEOTIDE SEQUENCE [LARGE SCALE GENOMIC DNA]</scope>
    <source>
        <strain evidence="2 3">LY-1</strain>
    </source>
</reference>
<name>A0A2T7BC56_9BACT</name>
<gene>
    <name evidence="2" type="ORF">DCC81_19830</name>
</gene>
<comment type="caution">
    <text evidence="2">The sequence shown here is derived from an EMBL/GenBank/DDBJ whole genome shotgun (WGS) entry which is preliminary data.</text>
</comment>
<dbReference type="PANTHER" id="PTHR33387">
    <property type="entry name" value="RMLC-LIKE JELLY ROLL FOLD PROTEIN"/>
    <property type="match status" value="1"/>
</dbReference>
<dbReference type="Proteomes" id="UP000244450">
    <property type="component" value="Unassembled WGS sequence"/>
</dbReference>
<keyword evidence="3" id="KW-1185">Reference proteome</keyword>
<protein>
    <recommendedName>
        <fullName evidence="1">DUF985 domain-containing protein</fullName>
    </recommendedName>
</protein>
<proteinExistence type="predicted"/>
<evidence type="ECO:0000313" key="3">
    <source>
        <dbReference type="Proteomes" id="UP000244450"/>
    </source>
</evidence>
<dbReference type="SUPFAM" id="SSF51182">
    <property type="entry name" value="RmlC-like cupins"/>
    <property type="match status" value="1"/>
</dbReference>
<dbReference type="OrthoDB" id="9798288at2"/>
<dbReference type="Pfam" id="PF06172">
    <property type="entry name" value="Cupin_5"/>
    <property type="match status" value="1"/>
</dbReference>
<evidence type="ECO:0000259" key="1">
    <source>
        <dbReference type="Pfam" id="PF06172"/>
    </source>
</evidence>
<organism evidence="2 3">
    <name type="scientific">Chitinophaga parva</name>
    <dbReference type="NCBI Taxonomy" id="2169414"/>
    <lineage>
        <taxon>Bacteria</taxon>
        <taxon>Pseudomonadati</taxon>
        <taxon>Bacteroidota</taxon>
        <taxon>Chitinophagia</taxon>
        <taxon>Chitinophagales</taxon>
        <taxon>Chitinophagaceae</taxon>
        <taxon>Chitinophaga</taxon>
    </lineage>
</organism>